<dbReference type="GO" id="GO:0016020">
    <property type="term" value="C:membrane"/>
    <property type="evidence" value="ECO:0007669"/>
    <property type="project" value="UniProtKB-SubCell"/>
</dbReference>
<evidence type="ECO:0000256" key="5">
    <source>
        <dbReference type="SAM" id="Phobius"/>
    </source>
</evidence>
<feature type="transmembrane region" description="Helical" evidence="5">
    <location>
        <begin position="459"/>
        <end position="476"/>
    </location>
</feature>
<comment type="subcellular location">
    <subcellularLocation>
        <location evidence="1">Membrane</location>
        <topology evidence="1">Multi-pass membrane protein</topology>
    </subcellularLocation>
</comment>
<feature type="transmembrane region" description="Helical" evidence="5">
    <location>
        <begin position="304"/>
        <end position="322"/>
    </location>
</feature>
<evidence type="ECO:0000256" key="1">
    <source>
        <dbReference type="ARBA" id="ARBA00004141"/>
    </source>
</evidence>
<feature type="domain" description="O-antigen ligase-related" evidence="6">
    <location>
        <begin position="266"/>
        <end position="410"/>
    </location>
</feature>
<feature type="transmembrane region" description="Helical" evidence="5">
    <location>
        <begin position="21"/>
        <end position="38"/>
    </location>
</feature>
<feature type="transmembrane region" description="Helical" evidence="5">
    <location>
        <begin position="233"/>
        <end position="251"/>
    </location>
</feature>
<feature type="transmembrane region" description="Helical" evidence="5">
    <location>
        <begin position="90"/>
        <end position="109"/>
    </location>
</feature>
<dbReference type="InterPro" id="IPR007016">
    <property type="entry name" value="O-antigen_ligase-rel_domated"/>
</dbReference>
<organism evidence="7 8">
    <name type="scientific">Antrihabitans stalactiti</name>
    <dbReference type="NCBI Taxonomy" id="2584121"/>
    <lineage>
        <taxon>Bacteria</taxon>
        <taxon>Bacillati</taxon>
        <taxon>Actinomycetota</taxon>
        <taxon>Actinomycetes</taxon>
        <taxon>Mycobacteriales</taxon>
        <taxon>Nocardiaceae</taxon>
        <taxon>Antrihabitans</taxon>
    </lineage>
</organism>
<dbReference type="PANTHER" id="PTHR37422:SF13">
    <property type="entry name" value="LIPOPOLYSACCHARIDE BIOSYNTHESIS PROTEIN PA4999-RELATED"/>
    <property type="match status" value="1"/>
</dbReference>
<evidence type="ECO:0000256" key="2">
    <source>
        <dbReference type="ARBA" id="ARBA00022692"/>
    </source>
</evidence>
<accession>A0A848KEL0</accession>
<sequence>MISGVEDARTWVGQNARHLRAATIFCAACLALLMLIVVSPSLPVSPFLVAVGLCLAVMAAYFGLQNPLVALIYLLLALFFRLAIPKVLPVDAFLPAYAGLVVSMAIWFIAKPGRRVEVGIIEVVMVLYIGWNIASAVMPHEYPPISFPITGERVVLYRLLLIGTLMPFTLYVFGRVLIAREIAVRTVLWTIVGLGTYSAYMSIGQFHAPALVWPKLVAETNWIGRANGIVNQPVVNGLILVLSYVIAVVLASQPGSKWWRRIAGLLAVAMAYSVYLTHTRAIYIALLLIIVLGMVLAKGFRTGFVVSFAIVVIAVLTNFSTLTSSDRAAGGVGSTSEVYDRLNTAATSVWGFENAPWFGWGLGRFIVINTYHHQQWSPDIEWRHALGIASHFNELGILTELGLVGLTMWLAILVMLAYRLITALRELPEAGLLGRPLAFIGISAYIALIACGVSVDLRLFDLPSAVVMLIAGMVVGQQDRVRKLNAASQSARKSALSAWKTKRAGLPADSKYGRAIVQQPES</sequence>
<feature type="transmembrane region" description="Helical" evidence="5">
    <location>
        <begin position="116"/>
        <end position="134"/>
    </location>
</feature>
<feature type="transmembrane region" description="Helical" evidence="5">
    <location>
        <begin position="68"/>
        <end position="84"/>
    </location>
</feature>
<dbReference type="InterPro" id="IPR051533">
    <property type="entry name" value="WaaL-like"/>
</dbReference>
<dbReference type="PANTHER" id="PTHR37422">
    <property type="entry name" value="TEICHURONIC ACID BIOSYNTHESIS PROTEIN TUAE"/>
    <property type="match status" value="1"/>
</dbReference>
<evidence type="ECO:0000256" key="3">
    <source>
        <dbReference type="ARBA" id="ARBA00022989"/>
    </source>
</evidence>
<dbReference type="Proteomes" id="UP000535543">
    <property type="component" value="Unassembled WGS sequence"/>
</dbReference>
<protein>
    <submittedName>
        <fullName evidence="7">O-antigen ligase family protein</fullName>
    </submittedName>
</protein>
<dbReference type="EMBL" id="VCQU01000005">
    <property type="protein sequence ID" value="NMN96661.1"/>
    <property type="molecule type" value="Genomic_DNA"/>
</dbReference>
<reference evidence="7 8" key="1">
    <citation type="submission" date="2019-05" db="EMBL/GenBank/DDBJ databases">
        <authorList>
            <person name="Lee S.D."/>
        </authorList>
    </citation>
    <scope>NUCLEOTIDE SEQUENCE [LARGE SCALE GENOMIC DNA]</scope>
    <source>
        <strain evidence="7 8">YC2-7</strain>
    </source>
</reference>
<dbReference type="Pfam" id="PF04932">
    <property type="entry name" value="Wzy_C"/>
    <property type="match status" value="1"/>
</dbReference>
<feature type="transmembrane region" description="Helical" evidence="5">
    <location>
        <begin position="186"/>
        <end position="213"/>
    </location>
</feature>
<dbReference type="AlphaFoldDB" id="A0A848KEL0"/>
<comment type="caution">
    <text evidence="7">The sequence shown here is derived from an EMBL/GenBank/DDBJ whole genome shotgun (WGS) entry which is preliminary data.</text>
</comment>
<evidence type="ECO:0000259" key="6">
    <source>
        <dbReference type="Pfam" id="PF04932"/>
    </source>
</evidence>
<keyword evidence="7" id="KW-0436">Ligase</keyword>
<keyword evidence="3 5" id="KW-1133">Transmembrane helix</keyword>
<evidence type="ECO:0000313" key="8">
    <source>
        <dbReference type="Proteomes" id="UP000535543"/>
    </source>
</evidence>
<keyword evidence="2 5" id="KW-0812">Transmembrane</keyword>
<dbReference type="GO" id="GO:0016874">
    <property type="term" value="F:ligase activity"/>
    <property type="evidence" value="ECO:0007669"/>
    <property type="project" value="UniProtKB-KW"/>
</dbReference>
<feature type="transmembrane region" description="Helical" evidence="5">
    <location>
        <begin position="44"/>
        <end position="61"/>
    </location>
</feature>
<evidence type="ECO:0000313" key="7">
    <source>
        <dbReference type="EMBL" id="NMN96661.1"/>
    </source>
</evidence>
<feature type="transmembrane region" description="Helical" evidence="5">
    <location>
        <begin position="154"/>
        <end position="174"/>
    </location>
</feature>
<feature type="transmembrane region" description="Helical" evidence="5">
    <location>
        <begin position="433"/>
        <end position="453"/>
    </location>
</feature>
<feature type="transmembrane region" description="Helical" evidence="5">
    <location>
        <begin position="281"/>
        <end position="297"/>
    </location>
</feature>
<feature type="transmembrane region" description="Helical" evidence="5">
    <location>
        <begin position="401"/>
        <end position="421"/>
    </location>
</feature>
<keyword evidence="8" id="KW-1185">Reference proteome</keyword>
<feature type="transmembrane region" description="Helical" evidence="5">
    <location>
        <begin position="258"/>
        <end position="275"/>
    </location>
</feature>
<evidence type="ECO:0000256" key="4">
    <source>
        <dbReference type="ARBA" id="ARBA00023136"/>
    </source>
</evidence>
<gene>
    <name evidence="7" type="ORF">FGL95_16610</name>
</gene>
<dbReference type="RefSeq" id="WP_169588792.1">
    <property type="nucleotide sequence ID" value="NZ_VCQU01000005.1"/>
</dbReference>
<proteinExistence type="predicted"/>
<reference evidence="7 8" key="2">
    <citation type="submission" date="2020-06" db="EMBL/GenBank/DDBJ databases">
        <title>Antribacter stalactiti gen. nov., sp. nov., a new member of the family Nacardiaceae isolated from a cave.</title>
        <authorList>
            <person name="Kim I.S."/>
        </authorList>
    </citation>
    <scope>NUCLEOTIDE SEQUENCE [LARGE SCALE GENOMIC DNA]</scope>
    <source>
        <strain evidence="7 8">YC2-7</strain>
    </source>
</reference>
<name>A0A848KEL0_9NOCA</name>
<keyword evidence="4 5" id="KW-0472">Membrane</keyword>